<feature type="signal peptide" evidence="4">
    <location>
        <begin position="1"/>
        <end position="22"/>
    </location>
</feature>
<name>A0A975T131_9ACTN</name>
<feature type="domain" description="Sulfatase N-terminal" evidence="5">
    <location>
        <begin position="43"/>
        <end position="412"/>
    </location>
</feature>
<dbReference type="RefSeq" id="WP_216941478.1">
    <property type="nucleotide sequence ID" value="NZ_CP077062.1"/>
</dbReference>
<dbReference type="Pfam" id="PF16347">
    <property type="entry name" value="SGSH_C"/>
    <property type="match status" value="1"/>
</dbReference>
<proteinExistence type="predicted"/>
<evidence type="ECO:0000256" key="1">
    <source>
        <dbReference type="ARBA" id="ARBA00022729"/>
    </source>
</evidence>
<evidence type="ECO:0000313" key="8">
    <source>
        <dbReference type="Proteomes" id="UP000683575"/>
    </source>
</evidence>
<evidence type="ECO:0000259" key="6">
    <source>
        <dbReference type="Pfam" id="PF16347"/>
    </source>
</evidence>
<dbReference type="PANTHER" id="PTHR43108">
    <property type="entry name" value="N-ACETYLGLUCOSAMINE-6-SULFATASE FAMILY MEMBER"/>
    <property type="match status" value="1"/>
</dbReference>
<dbReference type="AlphaFoldDB" id="A0A975T131"/>
<dbReference type="Pfam" id="PF00884">
    <property type="entry name" value="Sulfatase"/>
    <property type="match status" value="1"/>
</dbReference>
<evidence type="ECO:0000256" key="2">
    <source>
        <dbReference type="ARBA" id="ARBA00023180"/>
    </source>
</evidence>
<dbReference type="Proteomes" id="UP000683575">
    <property type="component" value="Chromosome"/>
</dbReference>
<dbReference type="PROSITE" id="PS00523">
    <property type="entry name" value="SULFATASE_1"/>
    <property type="match status" value="1"/>
</dbReference>
<gene>
    <name evidence="7" type="ORF">KRR39_07785</name>
</gene>
<feature type="chain" id="PRO_5038734030" evidence="4">
    <location>
        <begin position="23"/>
        <end position="563"/>
    </location>
</feature>
<evidence type="ECO:0000256" key="3">
    <source>
        <dbReference type="SAM" id="MobiDB-lite"/>
    </source>
</evidence>
<keyword evidence="1 4" id="KW-0732">Signal</keyword>
<evidence type="ECO:0000256" key="4">
    <source>
        <dbReference type="SAM" id="SignalP"/>
    </source>
</evidence>
<dbReference type="CDD" id="cd16147">
    <property type="entry name" value="G6S"/>
    <property type="match status" value="1"/>
</dbReference>
<dbReference type="InterPro" id="IPR000917">
    <property type="entry name" value="Sulfatase_N"/>
</dbReference>
<dbReference type="PANTHER" id="PTHR43108:SF8">
    <property type="entry name" value="SD21168P"/>
    <property type="match status" value="1"/>
</dbReference>
<feature type="region of interest" description="Disordered" evidence="3">
    <location>
        <begin position="279"/>
        <end position="305"/>
    </location>
</feature>
<reference evidence="7" key="1">
    <citation type="submission" date="2021-06" db="EMBL/GenBank/DDBJ databases">
        <title>Complete genome sequence of Nocardioides sp. G188.</title>
        <authorList>
            <person name="Im W.-T."/>
        </authorList>
    </citation>
    <scope>NUCLEOTIDE SEQUENCE</scope>
    <source>
        <strain evidence="7">G188</strain>
    </source>
</reference>
<accession>A0A975T131</accession>
<dbReference type="InterPro" id="IPR032506">
    <property type="entry name" value="SGSH_C"/>
</dbReference>
<keyword evidence="8" id="KW-1185">Reference proteome</keyword>
<sequence length="563" mass="62006">MRRLLLLGTLAAALLLSLLALTPDDPAPSGPPVVSAAAASTKPNVVVVMADDMRTDDLRFMPSVRRLLVGHGLTFRNSFSPYPLCCPARASFLTGRYAHNHHVYSHEDPYGFQSFDDHATIATALHQAGYQTGFVGKYLNGYGAQPSLVTGGPSFHYVPAGWTDWYGAVERPAGSGYRSGGTYNYLHTIFNVNGRIDDTHQGQYQTNVLGRFARGLVTKYHRSPRPFFLYLSAVAPHFGGPREKGDPSHVARTDGGFSRIATPARPTWVRGRFDRQITRASGRPVGGGPSEADISDKPRPMDKAPELSTAEWYGVRALTRQRAEALFVLDQEVARLVARLKATGEYANTVFMFTSDNGYFLGEHRQRQGKIKPHEPSLRVPFVMAGRGIPHGERFDPVTTPGVTATIAELAGATSLMPYPEDGVSVASSVTADHGWSVPVVTEGLESGRVFPQDPFLKAAGFHDARNTIGVRTGRWKYVRYSDGDGELYDLDADPNELQNRISDPAYAEARDRLQAVWLAYKDCVGEACRTPLPDRFQRTPRENEAGTNTQSRGVQKRYGYWR</sequence>
<evidence type="ECO:0000313" key="7">
    <source>
        <dbReference type="EMBL" id="QWZ09632.1"/>
    </source>
</evidence>
<feature type="compositionally biased region" description="Basic and acidic residues" evidence="3">
    <location>
        <begin position="536"/>
        <end position="545"/>
    </location>
</feature>
<evidence type="ECO:0000259" key="5">
    <source>
        <dbReference type="Pfam" id="PF00884"/>
    </source>
</evidence>
<protein>
    <submittedName>
        <fullName evidence="7">Sulfatase</fullName>
    </submittedName>
</protein>
<dbReference type="PROSITE" id="PS00149">
    <property type="entry name" value="SULFATASE_2"/>
    <property type="match status" value="1"/>
</dbReference>
<dbReference type="EMBL" id="CP077062">
    <property type="protein sequence ID" value="QWZ09632.1"/>
    <property type="molecule type" value="Genomic_DNA"/>
</dbReference>
<keyword evidence="2" id="KW-0325">Glycoprotein</keyword>
<feature type="compositionally biased region" description="Basic and acidic residues" evidence="3">
    <location>
        <begin position="294"/>
        <end position="305"/>
    </location>
</feature>
<feature type="domain" description="N-sulphoglucosamine sulphohydrolase C-terminal" evidence="6">
    <location>
        <begin position="456"/>
        <end position="515"/>
    </location>
</feature>
<dbReference type="KEGG" id="nps:KRR39_07785"/>
<feature type="region of interest" description="Disordered" evidence="3">
    <location>
        <begin position="532"/>
        <end position="563"/>
    </location>
</feature>
<dbReference type="InterPro" id="IPR024607">
    <property type="entry name" value="Sulfatase_CS"/>
</dbReference>
<organism evidence="7 8">
    <name type="scientific">Nocardioides panacis</name>
    <dbReference type="NCBI Taxonomy" id="2849501"/>
    <lineage>
        <taxon>Bacteria</taxon>
        <taxon>Bacillati</taxon>
        <taxon>Actinomycetota</taxon>
        <taxon>Actinomycetes</taxon>
        <taxon>Propionibacteriales</taxon>
        <taxon>Nocardioidaceae</taxon>
        <taxon>Nocardioides</taxon>
    </lineage>
</organism>